<evidence type="ECO:0000259" key="2">
    <source>
        <dbReference type="Pfam" id="PF00582"/>
    </source>
</evidence>
<dbReference type="OrthoDB" id="105697at2157"/>
<dbReference type="PRINTS" id="PR01438">
    <property type="entry name" value="UNVRSLSTRESS"/>
</dbReference>
<dbReference type="Proteomes" id="UP000451471">
    <property type="component" value="Unassembled WGS sequence"/>
</dbReference>
<feature type="domain" description="UspA" evidence="2">
    <location>
        <begin position="1"/>
        <end position="144"/>
    </location>
</feature>
<protein>
    <submittedName>
        <fullName evidence="3">Universal stress protein</fullName>
    </submittedName>
</protein>
<dbReference type="InterPro" id="IPR006015">
    <property type="entry name" value="Universal_stress_UspA"/>
</dbReference>
<organism evidence="3 4">
    <name type="scientific">Halomarina oriensis</name>
    <dbReference type="NCBI Taxonomy" id="671145"/>
    <lineage>
        <taxon>Archaea</taxon>
        <taxon>Methanobacteriati</taxon>
        <taxon>Methanobacteriota</taxon>
        <taxon>Stenosarchaea group</taxon>
        <taxon>Halobacteria</taxon>
        <taxon>Halobacteriales</taxon>
        <taxon>Natronomonadaceae</taxon>
        <taxon>Halomarina</taxon>
    </lineage>
</organism>
<dbReference type="EMBL" id="WSZK01000017">
    <property type="protein sequence ID" value="MWG35078.1"/>
    <property type="molecule type" value="Genomic_DNA"/>
</dbReference>
<dbReference type="SUPFAM" id="SSF52402">
    <property type="entry name" value="Adenine nucleotide alpha hydrolases-like"/>
    <property type="match status" value="1"/>
</dbReference>
<dbReference type="CDD" id="cd00293">
    <property type="entry name" value="USP-like"/>
    <property type="match status" value="1"/>
</dbReference>
<dbReference type="InterPro" id="IPR006016">
    <property type="entry name" value="UspA"/>
</dbReference>
<accession>A0A6B0GTN2</accession>
<dbReference type="PANTHER" id="PTHR46268">
    <property type="entry name" value="STRESS RESPONSE PROTEIN NHAX"/>
    <property type="match status" value="1"/>
</dbReference>
<reference evidence="3 4" key="1">
    <citation type="submission" date="2019-12" db="EMBL/GenBank/DDBJ databases">
        <title>Halocatena pleomorpha gen. nov. sp. nov., an extremely halophilic archaeon of family Halobacteriaceae isolated from saltpan soil.</title>
        <authorList>
            <person name="Pal Y."/>
            <person name="Verma A."/>
            <person name="Krishnamurthi S."/>
            <person name="Kumar P."/>
        </authorList>
    </citation>
    <scope>NUCLEOTIDE SEQUENCE [LARGE SCALE GENOMIC DNA]</scope>
    <source>
        <strain evidence="3 4">JCM 16495</strain>
    </source>
</reference>
<gene>
    <name evidence="3" type="ORF">GQS65_11365</name>
</gene>
<name>A0A6B0GTN2_9EURY</name>
<sequence length="148" mass="16030">MYQDILFPTDGSDGAEYALDHAIDLAGRYDATLHVLHVVADVWYPTGEPEGVDFDYTAVEQHLQDRGDRVVAAAADRAREAGVDCETEVTVGRTPHSAIADATEADVDLVVMATHGRRGLGRLLMGSVTEKVLRLSTVPVLAVRMPEE</sequence>
<dbReference type="Gene3D" id="3.40.50.620">
    <property type="entry name" value="HUPs"/>
    <property type="match status" value="1"/>
</dbReference>
<evidence type="ECO:0000256" key="1">
    <source>
        <dbReference type="ARBA" id="ARBA00008791"/>
    </source>
</evidence>
<comment type="similarity">
    <text evidence="1">Belongs to the universal stress protein A family.</text>
</comment>
<dbReference type="PANTHER" id="PTHR46268:SF6">
    <property type="entry name" value="UNIVERSAL STRESS PROTEIN UP12"/>
    <property type="match status" value="1"/>
</dbReference>
<proteinExistence type="inferred from homology"/>
<evidence type="ECO:0000313" key="4">
    <source>
        <dbReference type="Proteomes" id="UP000451471"/>
    </source>
</evidence>
<dbReference type="InterPro" id="IPR014729">
    <property type="entry name" value="Rossmann-like_a/b/a_fold"/>
</dbReference>
<evidence type="ECO:0000313" key="3">
    <source>
        <dbReference type="EMBL" id="MWG35078.1"/>
    </source>
</evidence>
<comment type="caution">
    <text evidence="3">The sequence shown here is derived from an EMBL/GenBank/DDBJ whole genome shotgun (WGS) entry which is preliminary data.</text>
</comment>
<dbReference type="RefSeq" id="WP_158204767.1">
    <property type="nucleotide sequence ID" value="NZ_WSZK01000017.1"/>
</dbReference>
<keyword evidence="4" id="KW-1185">Reference proteome</keyword>
<dbReference type="Pfam" id="PF00582">
    <property type="entry name" value="Usp"/>
    <property type="match status" value="1"/>
</dbReference>
<dbReference type="AlphaFoldDB" id="A0A6B0GTN2"/>